<accession>A0A9N8WGU6</accession>
<feature type="compositionally biased region" description="Polar residues" evidence="7">
    <location>
        <begin position="1"/>
        <end position="14"/>
    </location>
</feature>
<dbReference type="Gene3D" id="6.10.160.20">
    <property type="match status" value="1"/>
</dbReference>
<proteinExistence type="inferred from homology"/>
<dbReference type="InterPro" id="IPR025718">
    <property type="entry name" value="SAP30_Sin3-bd"/>
</dbReference>
<evidence type="ECO:0000256" key="4">
    <source>
        <dbReference type="ARBA" id="ARBA00023015"/>
    </source>
</evidence>
<gene>
    <name evidence="9" type="ORF">PBRASI_LOCUS1740</name>
</gene>
<dbReference type="InterPro" id="IPR024145">
    <property type="entry name" value="His_deAcase_SAP30/SAP30L"/>
</dbReference>
<dbReference type="Pfam" id="PF13867">
    <property type="entry name" value="SAP30_Sin3_bdg"/>
    <property type="match status" value="1"/>
</dbReference>
<feature type="compositionally biased region" description="Low complexity" evidence="7">
    <location>
        <begin position="20"/>
        <end position="30"/>
    </location>
</feature>
<dbReference type="PANTHER" id="PTHR13286">
    <property type="entry name" value="SAP30"/>
    <property type="match status" value="1"/>
</dbReference>
<evidence type="ECO:0000256" key="6">
    <source>
        <dbReference type="ARBA" id="ARBA00023242"/>
    </source>
</evidence>
<feature type="region of interest" description="Disordered" evidence="7">
    <location>
        <begin position="1"/>
        <end position="35"/>
    </location>
</feature>
<sequence length="129" mass="14516">MSFSRSYNNDGSGSHNRELSSSSSAGASSSMKRFGKGKDVTREIAPLDFNTLDISVLRRYKRIHRLKVTEPATKEQLVQAVSKHYAAVKPIENEVIATFIYAVHNRGKPIVKMKRLCIRVCDIFYAYGC</sequence>
<reference evidence="9" key="1">
    <citation type="submission" date="2021-06" db="EMBL/GenBank/DDBJ databases">
        <authorList>
            <person name="Kallberg Y."/>
            <person name="Tangrot J."/>
            <person name="Rosling A."/>
        </authorList>
    </citation>
    <scope>NUCLEOTIDE SEQUENCE</scope>
    <source>
        <strain evidence="9">BR232B</strain>
    </source>
</reference>
<dbReference type="OrthoDB" id="510958at2759"/>
<dbReference type="Proteomes" id="UP000789739">
    <property type="component" value="Unassembled WGS sequence"/>
</dbReference>
<keyword evidence="4" id="KW-0805">Transcription regulation</keyword>
<dbReference type="AlphaFoldDB" id="A0A9N8WGU6"/>
<evidence type="ECO:0000313" key="10">
    <source>
        <dbReference type="Proteomes" id="UP000789739"/>
    </source>
</evidence>
<feature type="domain" description="Histone deacetylase complex subunit SAP30 Sin3 binding" evidence="8">
    <location>
        <begin position="52"/>
        <end position="103"/>
    </location>
</feature>
<evidence type="ECO:0000256" key="7">
    <source>
        <dbReference type="SAM" id="MobiDB-lite"/>
    </source>
</evidence>
<comment type="caution">
    <text evidence="9">The sequence shown here is derived from an EMBL/GenBank/DDBJ whole genome shotgun (WGS) entry which is preliminary data.</text>
</comment>
<keyword evidence="3" id="KW-0678">Repressor</keyword>
<evidence type="ECO:0000256" key="3">
    <source>
        <dbReference type="ARBA" id="ARBA00022491"/>
    </source>
</evidence>
<organism evidence="9 10">
    <name type="scientific">Paraglomus brasilianum</name>
    <dbReference type="NCBI Taxonomy" id="144538"/>
    <lineage>
        <taxon>Eukaryota</taxon>
        <taxon>Fungi</taxon>
        <taxon>Fungi incertae sedis</taxon>
        <taxon>Mucoromycota</taxon>
        <taxon>Glomeromycotina</taxon>
        <taxon>Glomeromycetes</taxon>
        <taxon>Paraglomerales</taxon>
        <taxon>Paraglomeraceae</taxon>
        <taxon>Paraglomus</taxon>
    </lineage>
</organism>
<comment type="similarity">
    <text evidence="2">Belongs to the SAP30 family.</text>
</comment>
<keyword evidence="6" id="KW-0539">Nucleus</keyword>
<dbReference type="GO" id="GO:0005634">
    <property type="term" value="C:nucleus"/>
    <property type="evidence" value="ECO:0007669"/>
    <property type="project" value="UniProtKB-SubCell"/>
</dbReference>
<evidence type="ECO:0000256" key="2">
    <source>
        <dbReference type="ARBA" id="ARBA00006283"/>
    </source>
</evidence>
<keyword evidence="10" id="KW-1185">Reference proteome</keyword>
<name>A0A9N8WGU6_9GLOM</name>
<evidence type="ECO:0000256" key="1">
    <source>
        <dbReference type="ARBA" id="ARBA00004123"/>
    </source>
</evidence>
<keyword evidence="5" id="KW-0804">Transcription</keyword>
<dbReference type="EMBL" id="CAJVPI010000120">
    <property type="protein sequence ID" value="CAG8484099.1"/>
    <property type="molecule type" value="Genomic_DNA"/>
</dbReference>
<dbReference type="InterPro" id="IPR038291">
    <property type="entry name" value="SAP30_C_sf"/>
</dbReference>
<evidence type="ECO:0000313" key="9">
    <source>
        <dbReference type="EMBL" id="CAG8484099.1"/>
    </source>
</evidence>
<comment type="subcellular location">
    <subcellularLocation>
        <location evidence="1">Nucleus</location>
    </subcellularLocation>
</comment>
<evidence type="ECO:0000256" key="5">
    <source>
        <dbReference type="ARBA" id="ARBA00023163"/>
    </source>
</evidence>
<protein>
    <submittedName>
        <fullName evidence="9">7132_t:CDS:1</fullName>
    </submittedName>
</protein>
<evidence type="ECO:0000259" key="8">
    <source>
        <dbReference type="Pfam" id="PF13867"/>
    </source>
</evidence>